<organism evidence="1">
    <name type="scientific">Siphoviridae sp. ct9lR64</name>
    <dbReference type="NCBI Taxonomy" id="2826178"/>
    <lineage>
        <taxon>Viruses</taxon>
        <taxon>Duplodnaviria</taxon>
        <taxon>Heunggongvirae</taxon>
        <taxon>Uroviricota</taxon>
        <taxon>Caudoviricetes</taxon>
    </lineage>
</organism>
<proteinExistence type="predicted"/>
<sequence>MKRFIVTFFCHGELDDVYVDTENIDEAIEKASYGMEGCVDAVFDTYTNKLYNYQILSSQN</sequence>
<protein>
    <submittedName>
        <fullName evidence="1">Uncharacterized protein</fullName>
    </submittedName>
</protein>
<evidence type="ECO:0000313" key="1">
    <source>
        <dbReference type="EMBL" id="DAE23822.1"/>
    </source>
</evidence>
<accession>A0A8S5QX79</accession>
<name>A0A8S5QX79_9CAUD</name>
<dbReference type="EMBL" id="BK015760">
    <property type="protein sequence ID" value="DAE23822.1"/>
    <property type="molecule type" value="Genomic_DNA"/>
</dbReference>
<reference evidence="1" key="1">
    <citation type="journal article" date="2021" name="Proc. Natl. Acad. Sci. U.S.A.">
        <title>A Catalog of Tens of Thousands of Viruses from Human Metagenomes Reveals Hidden Associations with Chronic Diseases.</title>
        <authorList>
            <person name="Tisza M.J."/>
            <person name="Buck C.B."/>
        </authorList>
    </citation>
    <scope>NUCLEOTIDE SEQUENCE</scope>
    <source>
        <strain evidence="1">Ct9lR64</strain>
    </source>
</reference>